<reference evidence="1 2" key="1">
    <citation type="submission" date="2020-07" db="EMBL/GenBank/DDBJ databases">
        <title>Sequencing the genomes of 1000 actinobacteria strains.</title>
        <authorList>
            <person name="Klenk H.-P."/>
        </authorList>
    </citation>
    <scope>NUCLEOTIDE SEQUENCE [LARGE SCALE GENOMIC DNA]</scope>
    <source>
        <strain evidence="1 2">DSM 26341</strain>
    </source>
</reference>
<proteinExistence type="predicted"/>
<gene>
    <name evidence="1" type="ORF">BJY26_002546</name>
</gene>
<dbReference type="AlphaFoldDB" id="A0A7Z0II80"/>
<accession>A0A7Z0II80</accession>
<sequence length="143" mass="15769">MHEQLDGAHAERRDRVGEQRVVACHDQICGPCDHHAAREHLSLDGGDGWFGEVAPAPVQFQEDFGSPSHVALDTFATKATLQRYLVHPVCAEEGFDVVPEREVLALRGDHEYKDAVVRGSALVRVVELIEKLDVHQVARLGSS</sequence>
<dbReference type="EMBL" id="JACBZP010000001">
    <property type="protein sequence ID" value="NYI68240.1"/>
    <property type="molecule type" value="Genomic_DNA"/>
</dbReference>
<organism evidence="1 2">
    <name type="scientific">Spelaeicoccus albus</name>
    <dbReference type="NCBI Taxonomy" id="1280376"/>
    <lineage>
        <taxon>Bacteria</taxon>
        <taxon>Bacillati</taxon>
        <taxon>Actinomycetota</taxon>
        <taxon>Actinomycetes</taxon>
        <taxon>Micrococcales</taxon>
        <taxon>Brevibacteriaceae</taxon>
        <taxon>Spelaeicoccus</taxon>
    </lineage>
</organism>
<evidence type="ECO:0000313" key="1">
    <source>
        <dbReference type="EMBL" id="NYI68240.1"/>
    </source>
</evidence>
<name>A0A7Z0II80_9MICO</name>
<evidence type="ECO:0000313" key="2">
    <source>
        <dbReference type="Proteomes" id="UP000539111"/>
    </source>
</evidence>
<dbReference type="Proteomes" id="UP000539111">
    <property type="component" value="Unassembled WGS sequence"/>
</dbReference>
<protein>
    <submittedName>
        <fullName evidence="1">Uncharacterized protein</fullName>
    </submittedName>
</protein>
<comment type="caution">
    <text evidence="1">The sequence shown here is derived from an EMBL/GenBank/DDBJ whole genome shotgun (WGS) entry which is preliminary data.</text>
</comment>
<keyword evidence="2" id="KW-1185">Reference proteome</keyword>